<gene>
    <name evidence="2" type="ORF">A2765_02285</name>
</gene>
<comment type="caution">
    <text evidence="2">The sequence shown here is derived from an EMBL/GenBank/DDBJ whole genome shotgun (WGS) entry which is preliminary data.</text>
</comment>
<dbReference type="EMBL" id="MFLA01000032">
    <property type="protein sequence ID" value="OGG58533.1"/>
    <property type="molecule type" value="Genomic_DNA"/>
</dbReference>
<feature type="chain" id="PRO_5009523811" evidence="1">
    <location>
        <begin position="25"/>
        <end position="576"/>
    </location>
</feature>
<dbReference type="AlphaFoldDB" id="A0A1F6DAS9"/>
<evidence type="ECO:0000256" key="1">
    <source>
        <dbReference type="SAM" id="SignalP"/>
    </source>
</evidence>
<reference evidence="2 3" key="1">
    <citation type="journal article" date="2016" name="Nat. Commun.">
        <title>Thousands of microbial genomes shed light on interconnected biogeochemical processes in an aquifer system.</title>
        <authorList>
            <person name="Anantharaman K."/>
            <person name="Brown C.T."/>
            <person name="Hug L.A."/>
            <person name="Sharon I."/>
            <person name="Castelle C.J."/>
            <person name="Probst A.J."/>
            <person name="Thomas B.C."/>
            <person name="Singh A."/>
            <person name="Wilkins M.J."/>
            <person name="Karaoz U."/>
            <person name="Brodie E.L."/>
            <person name="Williams K.H."/>
            <person name="Hubbard S.S."/>
            <person name="Banfield J.F."/>
        </authorList>
    </citation>
    <scope>NUCLEOTIDE SEQUENCE [LARGE SCALE GENOMIC DNA]</scope>
</reference>
<name>A0A1F6DAS9_9BACT</name>
<proteinExistence type="predicted"/>
<organism evidence="2 3">
    <name type="scientific">Candidatus Kaiserbacteria bacterium RIFCSPHIGHO2_01_FULL_56_24</name>
    <dbReference type="NCBI Taxonomy" id="1798487"/>
    <lineage>
        <taxon>Bacteria</taxon>
        <taxon>Candidatus Kaiseribacteriota</taxon>
    </lineage>
</organism>
<evidence type="ECO:0000313" key="3">
    <source>
        <dbReference type="Proteomes" id="UP000176377"/>
    </source>
</evidence>
<feature type="signal peptide" evidence="1">
    <location>
        <begin position="1"/>
        <end position="24"/>
    </location>
</feature>
<keyword evidence="1" id="KW-0732">Signal</keyword>
<protein>
    <submittedName>
        <fullName evidence="2">Uncharacterized protein</fullName>
    </submittedName>
</protein>
<evidence type="ECO:0000313" key="2">
    <source>
        <dbReference type="EMBL" id="OGG58533.1"/>
    </source>
</evidence>
<sequence length="576" mass="60871">MLTALICTVLLVITFIVIPLAAHAQSIICVNGRVVSDDPAQNGGPCTGTANDGVDPAVTAKSATLSNDGIFGCQGQGARVANIGTLTAIGGVYVPVNDAAVTLNTGFLVYKECILDGVARKIAESGTAELGRQALLSFNQGRGGNAQYVKNFETDLEPFRDTIVVNAVTAAQSGRMCNAFKNRVATAYARNYYLATRNGAAAGACTFPGSDTDRQAMVGGSTVVNWQSFNTLARPENNELGSYYIFKEQNEAQLASFDANTREMLAWSNGVFPLYDSTQDPLAMNVLTPGYIIAQSIGQITGSGYRQLETANEIDQVVSNLFGGLTTQLVSDTRGLAGLSQALNGQPSYLDRMVAQTSASVRTQAANAALAIIGAARQIEAAFRQAKEGIATSLSNAITQLRTAENQCWALIIPAVQTYAQTANCTTQPGIGIGAQPLTVCGPPAQLTIATSTQFSQQIIDTQIAPLATSTIQEIRASDASLALLNQLVASVSNSASQSNQQQALLRLDTMVANRQIHTAADANNAATQRDNVVTAVSKLVDDTLKLWGDSTDPNVGWCNVNNPAVIQRWFNAWKQ</sequence>
<dbReference type="Proteomes" id="UP000176377">
    <property type="component" value="Unassembled WGS sequence"/>
</dbReference>
<accession>A0A1F6DAS9</accession>